<evidence type="ECO:0000313" key="3">
    <source>
        <dbReference type="Proteomes" id="UP001445472"/>
    </source>
</evidence>
<comment type="caution">
    <text evidence="2">The sequence shown here is derived from an EMBL/GenBank/DDBJ whole genome shotgun (WGS) entry which is preliminary data.</text>
</comment>
<accession>A0ABV1V4F3</accession>
<dbReference type="RefSeq" id="WP_351978898.1">
    <property type="nucleotide sequence ID" value="NZ_JBEPBX010000047.1"/>
</dbReference>
<dbReference type="PANTHER" id="PTHR12277:SF79">
    <property type="entry name" value="XAA-PRO DIPEPTIDYL-PEPTIDASE-RELATED"/>
    <property type="match status" value="1"/>
</dbReference>
<dbReference type="GO" id="GO:0016787">
    <property type="term" value="F:hydrolase activity"/>
    <property type="evidence" value="ECO:0007669"/>
    <property type="project" value="UniProtKB-KW"/>
</dbReference>
<feature type="domain" description="Serine aminopeptidase S33" evidence="1">
    <location>
        <begin position="156"/>
        <end position="279"/>
    </location>
</feature>
<dbReference type="SUPFAM" id="SSF53474">
    <property type="entry name" value="alpha/beta-Hydrolases"/>
    <property type="match status" value="1"/>
</dbReference>
<protein>
    <submittedName>
        <fullName evidence="2">Alpha/beta fold hydrolase</fullName>
    </submittedName>
</protein>
<dbReference type="PANTHER" id="PTHR12277">
    <property type="entry name" value="ALPHA/BETA HYDROLASE DOMAIN-CONTAINING PROTEIN"/>
    <property type="match status" value="1"/>
</dbReference>
<dbReference type="EMBL" id="JBEPBX010000047">
    <property type="protein sequence ID" value="MER6617896.1"/>
    <property type="molecule type" value="Genomic_DNA"/>
</dbReference>
<reference evidence="2 3" key="1">
    <citation type="submission" date="2024-06" db="EMBL/GenBank/DDBJ databases">
        <title>The Natural Products Discovery Center: Release of the First 8490 Sequenced Strains for Exploring Actinobacteria Biosynthetic Diversity.</title>
        <authorList>
            <person name="Kalkreuter E."/>
            <person name="Kautsar S.A."/>
            <person name="Yang D."/>
            <person name="Bader C.D."/>
            <person name="Teijaro C.N."/>
            <person name="Fluegel L."/>
            <person name="Davis C.M."/>
            <person name="Simpson J.R."/>
            <person name="Lauterbach L."/>
            <person name="Steele A.D."/>
            <person name="Gui C."/>
            <person name="Meng S."/>
            <person name="Li G."/>
            <person name="Viehrig K."/>
            <person name="Ye F."/>
            <person name="Su P."/>
            <person name="Kiefer A.F."/>
            <person name="Nichols A."/>
            <person name="Cepeda A.J."/>
            <person name="Yan W."/>
            <person name="Fan B."/>
            <person name="Jiang Y."/>
            <person name="Adhikari A."/>
            <person name="Zheng C.-J."/>
            <person name="Schuster L."/>
            <person name="Cowan T.M."/>
            <person name="Smanski M.J."/>
            <person name="Chevrette M.G."/>
            <person name="De Carvalho L.P.S."/>
            <person name="Shen B."/>
        </authorList>
    </citation>
    <scope>NUCLEOTIDE SEQUENCE [LARGE SCALE GENOMIC DNA]</scope>
    <source>
        <strain evidence="2 3">NPDC000837</strain>
    </source>
</reference>
<gene>
    <name evidence="2" type="ORF">ABT276_32230</name>
</gene>
<dbReference type="Pfam" id="PF12146">
    <property type="entry name" value="Hydrolase_4"/>
    <property type="match status" value="1"/>
</dbReference>
<name>A0ABV1V4F3_9ACTN</name>
<dbReference type="Gene3D" id="3.40.50.1820">
    <property type="entry name" value="alpha/beta hydrolase"/>
    <property type="match status" value="1"/>
</dbReference>
<dbReference type="InterPro" id="IPR029058">
    <property type="entry name" value="AB_hydrolase_fold"/>
</dbReference>
<evidence type="ECO:0000313" key="2">
    <source>
        <dbReference type="EMBL" id="MER6617896.1"/>
    </source>
</evidence>
<organism evidence="2 3">
    <name type="scientific">Streptomyces xantholiticus</name>
    <dbReference type="NCBI Taxonomy" id="68285"/>
    <lineage>
        <taxon>Bacteria</taxon>
        <taxon>Bacillati</taxon>
        <taxon>Actinomycetota</taxon>
        <taxon>Actinomycetes</taxon>
        <taxon>Kitasatosporales</taxon>
        <taxon>Streptomycetaceae</taxon>
        <taxon>Streptomyces</taxon>
    </lineage>
</organism>
<keyword evidence="2" id="KW-0378">Hydrolase</keyword>
<proteinExistence type="predicted"/>
<dbReference type="InterPro" id="IPR022742">
    <property type="entry name" value="Hydrolase_4"/>
</dbReference>
<dbReference type="Proteomes" id="UP001445472">
    <property type="component" value="Unassembled WGS sequence"/>
</dbReference>
<sequence length="374" mass="39692">MRPATATAAAVTTLIGVGAAAVAAGRYASHAALRGARRPLPGDPRLTVHDTAPGRVVLTRSLASLRPGMYGLEGPGVHAVVGPVLDGVPHGPDTVVRRLVRVTEGGLEPGTRVRLTPQVHRGDPYAALGIAHSEVLVPGELGALPAWFVPGARATWVIAVHGLGTTREHTMNVMDFLRDQQFPVLSLAYRGDFGAPRPPDGLGHLGDSEWRDLDAAVRHAVRHGAERVIVHGWSVGASMALHAAANSGLRDRISGVVLDSPVLDWEATVRALAAARRTPAPLLPLAVRAAQGRTGPHGDRLAEAVDPQSLGVPTLIFHGPDDSLAPWHRSRQLAAHRPELVTLHTVPRAPHGAMWNADPKAYEEVLRRFLTPLM</sequence>
<evidence type="ECO:0000259" key="1">
    <source>
        <dbReference type="Pfam" id="PF12146"/>
    </source>
</evidence>
<keyword evidence="3" id="KW-1185">Reference proteome</keyword>